<organism evidence="2 3">
    <name type="scientific">Nonomuraea coxensis DSM 45129</name>
    <dbReference type="NCBI Taxonomy" id="1122611"/>
    <lineage>
        <taxon>Bacteria</taxon>
        <taxon>Bacillati</taxon>
        <taxon>Actinomycetota</taxon>
        <taxon>Actinomycetes</taxon>
        <taxon>Streptosporangiales</taxon>
        <taxon>Streptosporangiaceae</taxon>
        <taxon>Nonomuraea</taxon>
    </lineage>
</organism>
<name>A0ABX8UHP9_9ACTN</name>
<protein>
    <recommendedName>
        <fullName evidence="4">DUF3180 domain-containing protein</fullName>
    </recommendedName>
</protein>
<evidence type="ECO:0008006" key="4">
    <source>
        <dbReference type="Google" id="ProtNLM"/>
    </source>
</evidence>
<gene>
    <name evidence="2" type="ORF">Nocox_41020</name>
</gene>
<dbReference type="Proteomes" id="UP000824681">
    <property type="component" value="Chromosome"/>
</dbReference>
<sequence>MSPTRPAHLVGILVAVALVTWAFLHRFYGDIAWLLPWTAIPTVLLLALGEAHSARATKARIARKPGTKPVEPLAVARLAALAKASAYAGAAFGGGFAGFALHTVGILDRQTPRSEFFVATGSFAACVVLVVAALYLEHACRVPKDPEDQQPQ</sequence>
<evidence type="ECO:0000313" key="2">
    <source>
        <dbReference type="EMBL" id="QYC45747.1"/>
    </source>
</evidence>
<feature type="transmembrane region" description="Helical" evidence="1">
    <location>
        <begin position="31"/>
        <end position="48"/>
    </location>
</feature>
<keyword evidence="1" id="KW-1133">Transmembrane helix</keyword>
<accession>A0ABX8UHP9</accession>
<proteinExistence type="predicted"/>
<reference evidence="2 3" key="1">
    <citation type="journal article" date="2021" name="ACS Chem. Biol.">
        <title>Genomic-Led Discovery of a Novel Glycopeptide Antibiotic by Nonomuraea coxensis DSM 45129.</title>
        <authorList>
            <person name="Yushchuk O."/>
            <person name="Vior N.M."/>
            <person name="Andreo-Vidal A."/>
            <person name="Berini F."/>
            <person name="Ruckert C."/>
            <person name="Busche T."/>
            <person name="Binda E."/>
            <person name="Kalinowski J."/>
            <person name="Truman A.W."/>
            <person name="Marinelli F."/>
        </authorList>
    </citation>
    <scope>NUCLEOTIDE SEQUENCE [LARGE SCALE GENOMIC DNA]</scope>
    <source>
        <strain evidence="2 3">DSM 45129</strain>
    </source>
</reference>
<dbReference type="EMBL" id="CP068985">
    <property type="protein sequence ID" value="QYC45747.1"/>
    <property type="molecule type" value="Genomic_DNA"/>
</dbReference>
<feature type="transmembrane region" description="Helical" evidence="1">
    <location>
        <begin position="116"/>
        <end position="136"/>
    </location>
</feature>
<keyword evidence="1" id="KW-0472">Membrane</keyword>
<evidence type="ECO:0000313" key="3">
    <source>
        <dbReference type="Proteomes" id="UP000824681"/>
    </source>
</evidence>
<evidence type="ECO:0000256" key="1">
    <source>
        <dbReference type="SAM" id="Phobius"/>
    </source>
</evidence>
<keyword evidence="1" id="KW-0812">Transmembrane</keyword>
<feature type="transmembrane region" description="Helical" evidence="1">
    <location>
        <begin position="7"/>
        <end position="25"/>
    </location>
</feature>
<dbReference type="InterPro" id="IPR021517">
    <property type="entry name" value="DUF3180"/>
</dbReference>
<feature type="transmembrane region" description="Helical" evidence="1">
    <location>
        <begin position="86"/>
        <end position="104"/>
    </location>
</feature>
<dbReference type="RefSeq" id="WP_020540839.1">
    <property type="nucleotide sequence ID" value="NZ_CP068985.1"/>
</dbReference>
<dbReference type="Pfam" id="PF11377">
    <property type="entry name" value="DUF3180"/>
    <property type="match status" value="1"/>
</dbReference>
<keyword evidence="3" id="KW-1185">Reference proteome</keyword>